<name>A0AAQ3MEM5_VIGMU</name>
<protein>
    <submittedName>
        <fullName evidence="1">Uncharacterized protein</fullName>
    </submittedName>
</protein>
<sequence length="117" mass="13284">MKCCVVVTLDNHNCGVTRPSSDGDGKGVEVGFASTHFWSTHSFSAINERQRAILEELAKEEINEGNRSSFEGNWWQQILEHTTAPKFMLELSLWVEWTKLQLTSEELRTTEINAIAD</sequence>
<dbReference type="Proteomes" id="UP001374535">
    <property type="component" value="Chromosome 11"/>
</dbReference>
<dbReference type="AlphaFoldDB" id="A0AAQ3MEM5"/>
<reference evidence="1 2" key="1">
    <citation type="journal article" date="2023" name="Life. Sci Alliance">
        <title>Evolutionary insights into 3D genome organization and epigenetic landscape of Vigna mungo.</title>
        <authorList>
            <person name="Junaid A."/>
            <person name="Singh B."/>
            <person name="Bhatia S."/>
        </authorList>
    </citation>
    <scope>NUCLEOTIDE SEQUENCE [LARGE SCALE GENOMIC DNA]</scope>
    <source>
        <strain evidence="1">Urdbean</strain>
    </source>
</reference>
<accession>A0AAQ3MEM5</accession>
<proteinExistence type="predicted"/>
<organism evidence="1 2">
    <name type="scientific">Vigna mungo</name>
    <name type="common">Black gram</name>
    <name type="synonym">Phaseolus mungo</name>
    <dbReference type="NCBI Taxonomy" id="3915"/>
    <lineage>
        <taxon>Eukaryota</taxon>
        <taxon>Viridiplantae</taxon>
        <taxon>Streptophyta</taxon>
        <taxon>Embryophyta</taxon>
        <taxon>Tracheophyta</taxon>
        <taxon>Spermatophyta</taxon>
        <taxon>Magnoliopsida</taxon>
        <taxon>eudicotyledons</taxon>
        <taxon>Gunneridae</taxon>
        <taxon>Pentapetalae</taxon>
        <taxon>rosids</taxon>
        <taxon>fabids</taxon>
        <taxon>Fabales</taxon>
        <taxon>Fabaceae</taxon>
        <taxon>Papilionoideae</taxon>
        <taxon>50 kb inversion clade</taxon>
        <taxon>NPAAA clade</taxon>
        <taxon>indigoferoid/millettioid clade</taxon>
        <taxon>Phaseoleae</taxon>
        <taxon>Vigna</taxon>
    </lineage>
</organism>
<evidence type="ECO:0000313" key="2">
    <source>
        <dbReference type="Proteomes" id="UP001374535"/>
    </source>
</evidence>
<dbReference type="EMBL" id="CP144690">
    <property type="protein sequence ID" value="WVY89691.1"/>
    <property type="molecule type" value="Genomic_DNA"/>
</dbReference>
<evidence type="ECO:0000313" key="1">
    <source>
        <dbReference type="EMBL" id="WVY89691.1"/>
    </source>
</evidence>
<keyword evidence="2" id="KW-1185">Reference proteome</keyword>
<gene>
    <name evidence="1" type="ORF">V8G54_035205</name>
</gene>